<evidence type="ECO:0000313" key="3">
    <source>
        <dbReference type="Proteomes" id="UP001215280"/>
    </source>
</evidence>
<comment type="caution">
    <text evidence="2">The sequence shown here is derived from an EMBL/GenBank/DDBJ whole genome shotgun (WGS) entry which is preliminary data.</text>
</comment>
<reference evidence="2" key="1">
    <citation type="submission" date="2023-03" db="EMBL/GenBank/DDBJ databases">
        <title>Massive genome expansion in bonnet fungi (Mycena s.s.) driven by repeated elements and novel gene families across ecological guilds.</title>
        <authorList>
            <consortium name="Lawrence Berkeley National Laboratory"/>
            <person name="Harder C.B."/>
            <person name="Miyauchi S."/>
            <person name="Viragh M."/>
            <person name="Kuo A."/>
            <person name="Thoen E."/>
            <person name="Andreopoulos B."/>
            <person name="Lu D."/>
            <person name="Skrede I."/>
            <person name="Drula E."/>
            <person name="Henrissat B."/>
            <person name="Morin E."/>
            <person name="Kohler A."/>
            <person name="Barry K."/>
            <person name="LaButti K."/>
            <person name="Morin E."/>
            <person name="Salamov A."/>
            <person name="Lipzen A."/>
            <person name="Mereny Z."/>
            <person name="Hegedus B."/>
            <person name="Baldrian P."/>
            <person name="Stursova M."/>
            <person name="Weitz H."/>
            <person name="Taylor A."/>
            <person name="Grigoriev I.V."/>
            <person name="Nagy L.G."/>
            <person name="Martin F."/>
            <person name="Kauserud H."/>
        </authorList>
    </citation>
    <scope>NUCLEOTIDE SEQUENCE</scope>
    <source>
        <strain evidence="2">CBHHK188m</strain>
    </source>
</reference>
<name>A0AAD7JUM0_9AGAR</name>
<sequence>MKFFAQSFSYDDPWSIVTLAFFLRYPNPYAAHVISCDVVSRSVSPEGSLLTTRLILKRGAMPRWFPKGIISRAETWVVEESEVDPVGRTVKCKTRNLDHVKVMQVEESVVFRSAPEGKTLQLTEARILSGFGWGLTKRIETHGLNRFKANVQRSREGVSLIVQLLRQSRLQPMALGVPEDAPVHSLPASIAIAADSGSDSAMPRAQNSWSRLKAWVRPPRNN</sequence>
<dbReference type="Proteomes" id="UP001215280">
    <property type="component" value="Unassembled WGS sequence"/>
</dbReference>
<dbReference type="GO" id="GO:0005758">
    <property type="term" value="C:mitochondrial intermembrane space"/>
    <property type="evidence" value="ECO:0007669"/>
    <property type="project" value="InterPro"/>
</dbReference>
<evidence type="ECO:0000259" key="1">
    <source>
        <dbReference type="PROSITE" id="PS50904"/>
    </source>
</evidence>
<dbReference type="Pfam" id="PF04707">
    <property type="entry name" value="PRELI"/>
    <property type="match status" value="1"/>
</dbReference>
<dbReference type="AlphaFoldDB" id="A0AAD7JUM0"/>
<dbReference type="PROSITE" id="PS50904">
    <property type="entry name" value="PRELI_MSF1"/>
    <property type="match status" value="1"/>
</dbReference>
<keyword evidence="3" id="KW-1185">Reference proteome</keyword>
<feature type="domain" description="PRELI/MSF1" evidence="1">
    <location>
        <begin position="1"/>
        <end position="170"/>
    </location>
</feature>
<accession>A0AAD7JUM0</accession>
<gene>
    <name evidence="2" type="ORF">DFH07DRAFT_805530</name>
</gene>
<proteinExistence type="predicted"/>
<dbReference type="InterPro" id="IPR006797">
    <property type="entry name" value="PRELI/MSF1_dom"/>
</dbReference>
<protein>
    <submittedName>
        <fullName evidence="2">PRELI-like family-domain-containing protein</fullName>
    </submittedName>
</protein>
<dbReference type="InterPro" id="IPR037365">
    <property type="entry name" value="Slowmo/Ups"/>
</dbReference>
<dbReference type="EMBL" id="JARJLG010000023">
    <property type="protein sequence ID" value="KAJ7770880.1"/>
    <property type="molecule type" value="Genomic_DNA"/>
</dbReference>
<evidence type="ECO:0000313" key="2">
    <source>
        <dbReference type="EMBL" id="KAJ7770880.1"/>
    </source>
</evidence>
<organism evidence="2 3">
    <name type="scientific">Mycena maculata</name>
    <dbReference type="NCBI Taxonomy" id="230809"/>
    <lineage>
        <taxon>Eukaryota</taxon>
        <taxon>Fungi</taxon>
        <taxon>Dikarya</taxon>
        <taxon>Basidiomycota</taxon>
        <taxon>Agaricomycotina</taxon>
        <taxon>Agaricomycetes</taxon>
        <taxon>Agaricomycetidae</taxon>
        <taxon>Agaricales</taxon>
        <taxon>Marasmiineae</taxon>
        <taxon>Mycenaceae</taxon>
        <taxon>Mycena</taxon>
    </lineage>
</organism>
<dbReference type="PANTHER" id="PTHR11158">
    <property type="entry name" value="MSF1/PX19 RELATED"/>
    <property type="match status" value="1"/>
</dbReference>